<proteinExistence type="inferred from homology"/>
<evidence type="ECO:0000256" key="1">
    <source>
        <dbReference type="ARBA" id="ARBA00007362"/>
    </source>
</evidence>
<organism evidence="4 5">
    <name type="scientific">Baekduia soli</name>
    <dbReference type="NCBI Taxonomy" id="496014"/>
    <lineage>
        <taxon>Bacteria</taxon>
        <taxon>Bacillati</taxon>
        <taxon>Actinomycetota</taxon>
        <taxon>Thermoleophilia</taxon>
        <taxon>Solirubrobacterales</taxon>
        <taxon>Baekduiaceae</taxon>
        <taxon>Baekduia</taxon>
    </lineage>
</organism>
<evidence type="ECO:0000259" key="3">
    <source>
        <dbReference type="Pfam" id="PF00892"/>
    </source>
</evidence>
<dbReference type="Proteomes" id="UP000321805">
    <property type="component" value="Chromosome"/>
</dbReference>
<keyword evidence="2" id="KW-1133">Transmembrane helix</keyword>
<dbReference type="InterPro" id="IPR037185">
    <property type="entry name" value="EmrE-like"/>
</dbReference>
<feature type="transmembrane region" description="Helical" evidence="2">
    <location>
        <begin position="171"/>
        <end position="189"/>
    </location>
</feature>
<protein>
    <submittedName>
        <fullName evidence="4">EamA family transporter</fullName>
    </submittedName>
</protein>
<dbReference type="InterPro" id="IPR000620">
    <property type="entry name" value="EamA_dom"/>
</dbReference>
<dbReference type="RefSeq" id="WP_146918423.1">
    <property type="nucleotide sequence ID" value="NZ_CP042430.1"/>
</dbReference>
<dbReference type="Pfam" id="PF00892">
    <property type="entry name" value="EamA"/>
    <property type="match status" value="1"/>
</dbReference>
<dbReference type="Gene3D" id="1.10.3730.20">
    <property type="match status" value="1"/>
</dbReference>
<keyword evidence="5" id="KW-1185">Reference proteome</keyword>
<feature type="transmembrane region" description="Helical" evidence="2">
    <location>
        <begin position="137"/>
        <end position="159"/>
    </location>
</feature>
<feature type="transmembrane region" description="Helical" evidence="2">
    <location>
        <begin position="229"/>
        <end position="250"/>
    </location>
</feature>
<reference evidence="4 5" key="1">
    <citation type="journal article" date="2018" name="J. Microbiol.">
        <title>Baekduia soli gen. nov., sp. nov., a novel bacterium isolated from the soil of Baekdu Mountain and proposal of a novel family name, Baekduiaceae fam. nov.</title>
        <authorList>
            <person name="An D.S."/>
            <person name="Siddiqi M.Z."/>
            <person name="Kim K.H."/>
            <person name="Yu H.S."/>
            <person name="Im W.T."/>
        </authorList>
    </citation>
    <scope>NUCLEOTIDE SEQUENCE [LARGE SCALE GENOMIC DNA]</scope>
    <source>
        <strain evidence="4 5">BR7-21</strain>
    </source>
</reference>
<feature type="domain" description="EamA" evidence="3">
    <location>
        <begin position="143"/>
        <end position="273"/>
    </location>
</feature>
<feature type="transmembrane region" description="Helical" evidence="2">
    <location>
        <begin position="257"/>
        <end position="274"/>
    </location>
</feature>
<dbReference type="GO" id="GO:0016020">
    <property type="term" value="C:membrane"/>
    <property type="evidence" value="ECO:0007669"/>
    <property type="project" value="InterPro"/>
</dbReference>
<gene>
    <name evidence="4" type="ORF">FSW04_08945</name>
</gene>
<dbReference type="OrthoDB" id="9783707at2"/>
<keyword evidence="2" id="KW-0472">Membrane</keyword>
<keyword evidence="2" id="KW-0812">Transmembrane</keyword>
<dbReference type="AlphaFoldDB" id="A0A5B8U3Q5"/>
<feature type="transmembrane region" description="Helical" evidence="2">
    <location>
        <begin position="58"/>
        <end position="80"/>
    </location>
</feature>
<comment type="similarity">
    <text evidence="1">Belongs to the EamA transporter family.</text>
</comment>
<feature type="transmembrane region" description="Helical" evidence="2">
    <location>
        <begin position="100"/>
        <end position="130"/>
    </location>
</feature>
<sequence length="275" mass="26909">MTGAAFALALGAAALHALWNLLLAGARDPRAATAAALGVGVVVWAPVAALTGSVHAGVWPYVAGSATVEAVYYLLLGAAYGRGELSAVYPVARGGAPVILLVAALAGLGGAVGGLQVLGVLVAGAGIVAVHRGAHTALAPGAVATALLISAAIAGYTLLDRAGLHHADPLPYLWLVLTPSTAVCLLVTARERGAGAVRAALDLRAVVAGVATVGAYGLALLALRLAPAAPVAAVRETSIVLAVALGAIVLREPVTRLRWAGAATVTVGTALVALG</sequence>
<dbReference type="EMBL" id="CP042430">
    <property type="protein sequence ID" value="QEC47686.1"/>
    <property type="molecule type" value="Genomic_DNA"/>
</dbReference>
<evidence type="ECO:0000313" key="4">
    <source>
        <dbReference type="EMBL" id="QEC47686.1"/>
    </source>
</evidence>
<evidence type="ECO:0000256" key="2">
    <source>
        <dbReference type="SAM" id="Phobius"/>
    </source>
</evidence>
<accession>A0A5B8U3Q5</accession>
<feature type="transmembrane region" description="Helical" evidence="2">
    <location>
        <begin position="201"/>
        <end position="223"/>
    </location>
</feature>
<name>A0A5B8U3Q5_9ACTN</name>
<dbReference type="KEGG" id="bsol:FSW04_08945"/>
<feature type="transmembrane region" description="Helical" evidence="2">
    <location>
        <begin position="34"/>
        <end position="51"/>
    </location>
</feature>
<dbReference type="SUPFAM" id="SSF103481">
    <property type="entry name" value="Multidrug resistance efflux transporter EmrE"/>
    <property type="match status" value="1"/>
</dbReference>
<evidence type="ECO:0000313" key="5">
    <source>
        <dbReference type="Proteomes" id="UP000321805"/>
    </source>
</evidence>